<proteinExistence type="predicted"/>
<sequence>MALTMKSMSNIKIGTDVYAITPLVLRELYLSYTADMAKRIAITVVKNMKVICDKFHVLPAKVRV</sequence>
<dbReference type="EMBL" id="CAFBPG010000044">
    <property type="protein sequence ID" value="CAB5010934.1"/>
    <property type="molecule type" value="Genomic_DNA"/>
</dbReference>
<protein>
    <submittedName>
        <fullName evidence="2">Unannotated protein</fullName>
    </submittedName>
</protein>
<dbReference type="AlphaFoldDB" id="A0A6J7Q9H9"/>
<name>A0A6J7Q9H9_9ZZZZ</name>
<gene>
    <name evidence="1" type="ORF">UFOPK2288_00319</name>
    <name evidence="2" type="ORF">UFOPK4074_00632</name>
</gene>
<accession>A0A6J7Q9H9</accession>
<reference evidence="2" key="1">
    <citation type="submission" date="2020-05" db="EMBL/GenBank/DDBJ databases">
        <authorList>
            <person name="Chiriac C."/>
            <person name="Salcher M."/>
            <person name="Ghai R."/>
            <person name="Kavagutti S V."/>
        </authorList>
    </citation>
    <scope>NUCLEOTIDE SEQUENCE</scope>
</reference>
<evidence type="ECO:0000313" key="1">
    <source>
        <dbReference type="EMBL" id="CAB4659208.1"/>
    </source>
</evidence>
<evidence type="ECO:0000313" key="2">
    <source>
        <dbReference type="EMBL" id="CAB5010934.1"/>
    </source>
</evidence>
<dbReference type="EMBL" id="CAEZWS010000010">
    <property type="protein sequence ID" value="CAB4659208.1"/>
    <property type="molecule type" value="Genomic_DNA"/>
</dbReference>
<organism evidence="2">
    <name type="scientific">freshwater metagenome</name>
    <dbReference type="NCBI Taxonomy" id="449393"/>
    <lineage>
        <taxon>unclassified sequences</taxon>
        <taxon>metagenomes</taxon>
        <taxon>ecological metagenomes</taxon>
    </lineage>
</organism>